<keyword evidence="4" id="KW-1185">Reference proteome</keyword>
<dbReference type="PANTHER" id="PTHR45824:SF29">
    <property type="entry name" value="GH16843P"/>
    <property type="match status" value="1"/>
</dbReference>
<dbReference type="AlphaFoldDB" id="A0A1B7THG2"/>
<dbReference type="Pfam" id="PF03765">
    <property type="entry name" value="CRAL_TRIO_N"/>
    <property type="match status" value="1"/>
</dbReference>
<organism evidence="3 4">
    <name type="scientific">Hanseniaspora valbyensis NRRL Y-1626</name>
    <dbReference type="NCBI Taxonomy" id="766949"/>
    <lineage>
        <taxon>Eukaryota</taxon>
        <taxon>Fungi</taxon>
        <taxon>Dikarya</taxon>
        <taxon>Ascomycota</taxon>
        <taxon>Saccharomycotina</taxon>
        <taxon>Saccharomycetes</taxon>
        <taxon>Saccharomycodales</taxon>
        <taxon>Saccharomycodaceae</taxon>
        <taxon>Hanseniaspora</taxon>
    </lineage>
</organism>
<evidence type="ECO:0000313" key="4">
    <source>
        <dbReference type="Proteomes" id="UP000092321"/>
    </source>
</evidence>
<dbReference type="GO" id="GO:0008526">
    <property type="term" value="F:phosphatidylinositol transfer activity"/>
    <property type="evidence" value="ECO:0007669"/>
    <property type="project" value="TreeGrafter"/>
</dbReference>
<dbReference type="PROSITE" id="PS50191">
    <property type="entry name" value="CRAL_TRIO"/>
    <property type="match status" value="1"/>
</dbReference>
<gene>
    <name evidence="3" type="ORF">HANVADRAFT_51517</name>
</gene>
<dbReference type="Proteomes" id="UP000092321">
    <property type="component" value="Unassembled WGS sequence"/>
</dbReference>
<comment type="caution">
    <text evidence="3">The sequence shown here is derived from an EMBL/GenBank/DDBJ whole genome shotgun (WGS) entry which is preliminary data.</text>
</comment>
<feature type="compositionally biased region" description="Basic and acidic residues" evidence="1">
    <location>
        <begin position="1"/>
        <end position="26"/>
    </location>
</feature>
<proteinExistence type="predicted"/>
<dbReference type="InterPro" id="IPR036865">
    <property type="entry name" value="CRAL-TRIO_dom_sf"/>
</dbReference>
<evidence type="ECO:0000259" key="2">
    <source>
        <dbReference type="PROSITE" id="PS50191"/>
    </source>
</evidence>
<protein>
    <submittedName>
        <fullName evidence="3">CRAL/TRIO domain-containing protein</fullName>
    </submittedName>
</protein>
<dbReference type="CDD" id="cd00170">
    <property type="entry name" value="SEC14"/>
    <property type="match status" value="1"/>
</dbReference>
<dbReference type="EMBL" id="LXPE01000004">
    <property type="protein sequence ID" value="OBA28180.1"/>
    <property type="molecule type" value="Genomic_DNA"/>
</dbReference>
<reference evidence="4" key="1">
    <citation type="journal article" date="2016" name="Proc. Natl. Acad. Sci. U.S.A.">
        <title>Comparative genomics of biotechnologically important yeasts.</title>
        <authorList>
            <person name="Riley R."/>
            <person name="Haridas S."/>
            <person name="Wolfe K.H."/>
            <person name="Lopes M.R."/>
            <person name="Hittinger C.T."/>
            <person name="Goeker M."/>
            <person name="Salamov A.A."/>
            <person name="Wisecaver J.H."/>
            <person name="Long T.M."/>
            <person name="Calvey C.H."/>
            <person name="Aerts A.L."/>
            <person name="Barry K.W."/>
            <person name="Choi C."/>
            <person name="Clum A."/>
            <person name="Coughlan A.Y."/>
            <person name="Deshpande S."/>
            <person name="Douglass A.P."/>
            <person name="Hanson S.J."/>
            <person name="Klenk H.-P."/>
            <person name="LaButti K.M."/>
            <person name="Lapidus A."/>
            <person name="Lindquist E.A."/>
            <person name="Lipzen A.M."/>
            <person name="Meier-Kolthoff J.P."/>
            <person name="Ohm R.A."/>
            <person name="Otillar R.P."/>
            <person name="Pangilinan J.L."/>
            <person name="Peng Y."/>
            <person name="Rokas A."/>
            <person name="Rosa C.A."/>
            <person name="Scheuner C."/>
            <person name="Sibirny A.A."/>
            <person name="Slot J.C."/>
            <person name="Stielow J.B."/>
            <person name="Sun H."/>
            <person name="Kurtzman C.P."/>
            <person name="Blackwell M."/>
            <person name="Grigoriev I.V."/>
            <person name="Jeffries T.W."/>
        </authorList>
    </citation>
    <scope>NUCLEOTIDE SEQUENCE [LARGE SCALE GENOMIC DNA]</scope>
    <source>
        <strain evidence="4">NRRL Y-1626</strain>
    </source>
</reference>
<dbReference type="SMART" id="SM00516">
    <property type="entry name" value="SEC14"/>
    <property type="match status" value="1"/>
</dbReference>
<dbReference type="InterPro" id="IPR001251">
    <property type="entry name" value="CRAL-TRIO_dom"/>
</dbReference>
<evidence type="ECO:0000256" key="1">
    <source>
        <dbReference type="SAM" id="MobiDB-lite"/>
    </source>
</evidence>
<feature type="region of interest" description="Disordered" evidence="1">
    <location>
        <begin position="1"/>
        <end position="42"/>
    </location>
</feature>
<dbReference type="Pfam" id="PF00650">
    <property type="entry name" value="CRAL_TRIO"/>
    <property type="match status" value="1"/>
</dbReference>
<dbReference type="SUPFAM" id="SSF52087">
    <property type="entry name" value="CRAL/TRIO domain"/>
    <property type="match status" value="1"/>
</dbReference>
<dbReference type="PANTHER" id="PTHR45824">
    <property type="entry name" value="GH16843P"/>
    <property type="match status" value="1"/>
</dbReference>
<dbReference type="InterPro" id="IPR052578">
    <property type="entry name" value="PI_Transfer_CRAL-TRIO"/>
</dbReference>
<dbReference type="Gene3D" id="3.40.525.10">
    <property type="entry name" value="CRAL-TRIO lipid binding domain"/>
    <property type="match status" value="1"/>
</dbReference>
<feature type="domain" description="CRAL-TRIO" evidence="2">
    <location>
        <begin position="168"/>
        <end position="329"/>
    </location>
</feature>
<evidence type="ECO:0000313" key="3">
    <source>
        <dbReference type="EMBL" id="OBA28180.1"/>
    </source>
</evidence>
<sequence>MPTTELKEEISKPETTEETIKQQPKEEEVEEEEAAVTNTPIADIPQYLKDKYKQTPIDYDEEQLEKFELLRGFITSTEKYPVKEEDAENFIQEQELENMTLEALAPIEIKWITEKCLYRYLRASKWALDVAKQRLVATIAWRREFGIVKLKEEVKDETEREKYLGFDDLSIENETGKQVLLGYDNELRPILYLKHGRKNTDPSDRLIQHSIFMIERCIDLMDEDLQEQMTIIIDFKKNYPDLEHLPKRKPAMHMGRKVQAILQTHYPERLGKAYLFNIHWLAKAAFAVMSPFMDQKTRAKFNLDVSNITKHIPKEMLDKDYGGSLLFKYEHEAYWPALEKITLEKRSEKYKDIAL</sequence>
<dbReference type="InterPro" id="IPR011074">
    <property type="entry name" value="CRAL/TRIO_N_dom"/>
</dbReference>
<dbReference type="InterPro" id="IPR036273">
    <property type="entry name" value="CRAL/TRIO_N_dom_sf"/>
</dbReference>
<dbReference type="OrthoDB" id="75724at2759"/>
<accession>A0A1B7THG2</accession>
<name>A0A1B7THG2_9ASCO</name>
<dbReference type="SUPFAM" id="SSF46938">
    <property type="entry name" value="CRAL/TRIO N-terminal domain"/>
    <property type="match status" value="1"/>
</dbReference>